<comment type="caution">
    <text evidence="1">The sequence shown here is derived from an EMBL/GenBank/DDBJ whole genome shotgun (WGS) entry which is preliminary data.</text>
</comment>
<protein>
    <submittedName>
        <fullName evidence="1">Uncharacterized protein</fullName>
    </submittedName>
</protein>
<reference evidence="1 2" key="1">
    <citation type="submission" date="2019-10" db="EMBL/GenBank/DDBJ databases">
        <title>Alkalibaculum tamaniensis sp.nov., a new alkaliphilic acetogen, isolated on methoxylated aromatics from a mud volcano.</title>
        <authorList>
            <person name="Khomyakova M.A."/>
            <person name="Merkel A.Y."/>
            <person name="Bonch-Osmolovskaya E.A."/>
            <person name="Slobodkin A.I."/>
        </authorList>
    </citation>
    <scope>NUCLEOTIDE SEQUENCE [LARGE SCALE GENOMIC DNA]</scope>
    <source>
        <strain evidence="1 2">M08DMB</strain>
    </source>
</reference>
<dbReference type="AlphaFoldDB" id="A0A6A7K4U7"/>
<evidence type="ECO:0000313" key="2">
    <source>
        <dbReference type="Proteomes" id="UP000440004"/>
    </source>
</evidence>
<organism evidence="1 2">
    <name type="scientific">Alkalibaculum sporogenes</name>
    <dbReference type="NCBI Taxonomy" id="2655001"/>
    <lineage>
        <taxon>Bacteria</taxon>
        <taxon>Bacillati</taxon>
        <taxon>Bacillota</taxon>
        <taxon>Clostridia</taxon>
        <taxon>Eubacteriales</taxon>
        <taxon>Eubacteriaceae</taxon>
        <taxon>Alkalibaculum</taxon>
    </lineage>
</organism>
<accession>A0A6A7K4U7</accession>
<sequence length="59" mass="6962">MKKISDIDYRSIYLNQMVKGRIKLKDFIYHEPEIENILGVPTTDVATLIEWPMVIRAVR</sequence>
<gene>
    <name evidence="1" type="ORF">GC105_01590</name>
</gene>
<dbReference type="Proteomes" id="UP000440004">
    <property type="component" value="Unassembled WGS sequence"/>
</dbReference>
<dbReference type="RefSeq" id="WP_152801005.1">
    <property type="nucleotide sequence ID" value="NZ_WHNX01000002.1"/>
</dbReference>
<proteinExistence type="predicted"/>
<name>A0A6A7K4U7_9FIRM</name>
<evidence type="ECO:0000313" key="1">
    <source>
        <dbReference type="EMBL" id="MPW24486.1"/>
    </source>
</evidence>
<keyword evidence="2" id="KW-1185">Reference proteome</keyword>
<dbReference type="EMBL" id="WHNX01000002">
    <property type="protein sequence ID" value="MPW24486.1"/>
    <property type="molecule type" value="Genomic_DNA"/>
</dbReference>